<feature type="compositionally biased region" description="Acidic residues" evidence="1">
    <location>
        <begin position="139"/>
        <end position="152"/>
    </location>
</feature>
<protein>
    <submittedName>
        <fullName evidence="2">Uncharacterized protein</fullName>
    </submittedName>
</protein>
<dbReference type="AlphaFoldDB" id="A0A016VZJ5"/>
<accession>A0A016VZJ5</accession>
<reference evidence="3" key="1">
    <citation type="journal article" date="2015" name="Nat. Genet.">
        <title>The genome and transcriptome of the zoonotic hookworm Ancylostoma ceylanicum identify infection-specific gene families.</title>
        <authorList>
            <person name="Schwarz E.M."/>
            <person name="Hu Y."/>
            <person name="Antoshechkin I."/>
            <person name="Miller M.M."/>
            <person name="Sternberg P.W."/>
            <person name="Aroian R.V."/>
        </authorList>
    </citation>
    <scope>NUCLEOTIDE SEQUENCE</scope>
    <source>
        <strain evidence="3">HY135</strain>
    </source>
</reference>
<comment type="caution">
    <text evidence="2">The sequence shown here is derived from an EMBL/GenBank/DDBJ whole genome shotgun (WGS) entry which is preliminary data.</text>
</comment>
<dbReference type="STRING" id="53326.A0A016VZJ5"/>
<dbReference type="EMBL" id="JARK01001338">
    <property type="protein sequence ID" value="EYC32830.1"/>
    <property type="molecule type" value="Genomic_DNA"/>
</dbReference>
<feature type="region of interest" description="Disordered" evidence="1">
    <location>
        <begin position="75"/>
        <end position="161"/>
    </location>
</feature>
<gene>
    <name evidence="2" type="primary">Acey_s0002.g1114</name>
    <name evidence="2" type="ORF">Y032_0002g1114</name>
</gene>
<evidence type="ECO:0000256" key="1">
    <source>
        <dbReference type="SAM" id="MobiDB-lite"/>
    </source>
</evidence>
<keyword evidence="3" id="KW-1185">Reference proteome</keyword>
<organism evidence="2 3">
    <name type="scientific">Ancylostoma ceylanicum</name>
    <dbReference type="NCBI Taxonomy" id="53326"/>
    <lineage>
        <taxon>Eukaryota</taxon>
        <taxon>Metazoa</taxon>
        <taxon>Ecdysozoa</taxon>
        <taxon>Nematoda</taxon>
        <taxon>Chromadorea</taxon>
        <taxon>Rhabditida</taxon>
        <taxon>Rhabditina</taxon>
        <taxon>Rhabditomorpha</taxon>
        <taxon>Strongyloidea</taxon>
        <taxon>Ancylostomatidae</taxon>
        <taxon>Ancylostomatinae</taxon>
        <taxon>Ancylostoma</taxon>
    </lineage>
</organism>
<dbReference type="Proteomes" id="UP000024635">
    <property type="component" value="Unassembled WGS sequence"/>
</dbReference>
<proteinExistence type="predicted"/>
<sequence>MLFASGLRKAVDQADPSAAAILVTAEETARLLAERRRRQMFRRHTCSTLKPDLDEIKTVTFLPPPLAIKEDDGEITETEIDKPPPPSIPQVSSRPALDDWGTSGFSLPPPTTSVPSITPASGAAPANNVHAAPSSAGGDDFDDEWTDEDEEIVVSPHRCGP</sequence>
<name>A0A016VZJ5_9BILA</name>
<evidence type="ECO:0000313" key="3">
    <source>
        <dbReference type="Proteomes" id="UP000024635"/>
    </source>
</evidence>
<evidence type="ECO:0000313" key="2">
    <source>
        <dbReference type="EMBL" id="EYC32830.1"/>
    </source>
</evidence>